<dbReference type="AlphaFoldDB" id="A0A078GL67"/>
<proteinExistence type="predicted"/>
<evidence type="ECO:0000313" key="2">
    <source>
        <dbReference type="Proteomes" id="UP000028999"/>
    </source>
</evidence>
<reference evidence="1 2" key="1">
    <citation type="journal article" date="2014" name="Science">
        <title>Plant genetics. Early allopolyploid evolution in the post-Neolithic Brassica napus oilseed genome.</title>
        <authorList>
            <person name="Chalhoub B."/>
            <person name="Denoeud F."/>
            <person name="Liu S."/>
            <person name="Parkin I.A."/>
            <person name="Tang H."/>
            <person name="Wang X."/>
            <person name="Chiquet J."/>
            <person name="Belcram H."/>
            <person name="Tong C."/>
            <person name="Samans B."/>
            <person name="Correa M."/>
            <person name="Da Silva C."/>
            <person name="Just J."/>
            <person name="Falentin C."/>
            <person name="Koh C.S."/>
            <person name="Le Clainche I."/>
            <person name="Bernard M."/>
            <person name="Bento P."/>
            <person name="Noel B."/>
            <person name="Labadie K."/>
            <person name="Alberti A."/>
            <person name="Charles M."/>
            <person name="Arnaud D."/>
            <person name="Guo H."/>
            <person name="Daviaud C."/>
            <person name="Alamery S."/>
            <person name="Jabbari K."/>
            <person name="Zhao M."/>
            <person name="Edger P.P."/>
            <person name="Chelaifa H."/>
            <person name="Tack D."/>
            <person name="Lassalle G."/>
            <person name="Mestiri I."/>
            <person name="Schnel N."/>
            <person name="Le Paslier M.C."/>
            <person name="Fan G."/>
            <person name="Renault V."/>
            <person name="Bayer P.E."/>
            <person name="Golicz A.A."/>
            <person name="Manoli S."/>
            <person name="Lee T.H."/>
            <person name="Thi V.H."/>
            <person name="Chalabi S."/>
            <person name="Hu Q."/>
            <person name="Fan C."/>
            <person name="Tollenaere R."/>
            <person name="Lu Y."/>
            <person name="Battail C."/>
            <person name="Shen J."/>
            <person name="Sidebottom C.H."/>
            <person name="Wang X."/>
            <person name="Canaguier A."/>
            <person name="Chauveau A."/>
            <person name="Berard A."/>
            <person name="Deniot G."/>
            <person name="Guan M."/>
            <person name="Liu Z."/>
            <person name="Sun F."/>
            <person name="Lim Y.P."/>
            <person name="Lyons E."/>
            <person name="Town C.D."/>
            <person name="Bancroft I."/>
            <person name="Wang X."/>
            <person name="Meng J."/>
            <person name="Ma J."/>
            <person name="Pires J.C."/>
            <person name="King G.J."/>
            <person name="Brunel D."/>
            <person name="Delourme R."/>
            <person name="Renard M."/>
            <person name="Aury J.M."/>
            <person name="Adams K.L."/>
            <person name="Batley J."/>
            <person name="Snowdon R.J."/>
            <person name="Tost J."/>
            <person name="Edwards D."/>
            <person name="Zhou Y."/>
            <person name="Hua W."/>
            <person name="Sharpe A.G."/>
            <person name="Paterson A.H."/>
            <person name="Guan C."/>
            <person name="Wincker P."/>
        </authorList>
    </citation>
    <scope>NUCLEOTIDE SEQUENCE [LARGE SCALE GENOMIC DNA]</scope>
    <source>
        <strain evidence="2">cv. Darmor-bzh</strain>
    </source>
</reference>
<dbReference type="PaxDb" id="3708-A0A078GL67"/>
<dbReference type="Proteomes" id="UP000028999">
    <property type="component" value="Unassembled WGS sequence"/>
</dbReference>
<dbReference type="EMBL" id="LK032184">
    <property type="protein sequence ID" value="CDY25994.1"/>
    <property type="molecule type" value="Genomic_DNA"/>
</dbReference>
<accession>A0A078GL67</accession>
<dbReference type="Gramene" id="CDY25994">
    <property type="protein sequence ID" value="CDY25994"/>
    <property type="gene ID" value="GSBRNA2T00033525001"/>
</dbReference>
<evidence type="ECO:0000313" key="1">
    <source>
        <dbReference type="EMBL" id="CDY25994.1"/>
    </source>
</evidence>
<organism evidence="1 2">
    <name type="scientific">Brassica napus</name>
    <name type="common">Rape</name>
    <dbReference type="NCBI Taxonomy" id="3708"/>
    <lineage>
        <taxon>Eukaryota</taxon>
        <taxon>Viridiplantae</taxon>
        <taxon>Streptophyta</taxon>
        <taxon>Embryophyta</taxon>
        <taxon>Tracheophyta</taxon>
        <taxon>Spermatophyta</taxon>
        <taxon>Magnoliopsida</taxon>
        <taxon>eudicotyledons</taxon>
        <taxon>Gunneridae</taxon>
        <taxon>Pentapetalae</taxon>
        <taxon>rosids</taxon>
        <taxon>malvids</taxon>
        <taxon>Brassicales</taxon>
        <taxon>Brassicaceae</taxon>
        <taxon>Brassiceae</taxon>
        <taxon>Brassica</taxon>
    </lineage>
</organism>
<sequence>MTTKLMMLSDLPDELEANILSKVPA</sequence>
<name>A0A078GL67_BRANA</name>
<protein>
    <submittedName>
        <fullName evidence="1">BnaC06g06300D protein</fullName>
    </submittedName>
</protein>
<gene>
    <name evidence="1" type="primary">BnaC06g06300D</name>
    <name evidence="1" type="ORF">GSBRNA2T00033525001</name>
</gene>
<keyword evidence="2" id="KW-1185">Reference proteome</keyword>